<dbReference type="PANTHER" id="PTHR19328:SF13">
    <property type="entry name" value="HIPL1 PROTEIN"/>
    <property type="match status" value="1"/>
</dbReference>
<dbReference type="Pfam" id="PF13205">
    <property type="entry name" value="Big_5"/>
    <property type="match status" value="2"/>
</dbReference>
<dbReference type="InterPro" id="IPR012938">
    <property type="entry name" value="Glc/Sorbosone_DH"/>
</dbReference>
<feature type="signal peptide" evidence="2">
    <location>
        <begin position="1"/>
        <end position="24"/>
    </location>
</feature>
<dbReference type="EMBL" id="JAMWBK010000008">
    <property type="protein sequence ID" value="KAJ8902619.1"/>
    <property type="molecule type" value="Genomic_DNA"/>
</dbReference>
<dbReference type="Gene3D" id="2.120.10.30">
    <property type="entry name" value="TolB, C-terminal domain"/>
    <property type="match status" value="1"/>
</dbReference>
<dbReference type="InterPro" id="IPR011041">
    <property type="entry name" value="Quinoprot_gluc/sorb_DH_b-prop"/>
</dbReference>
<dbReference type="InterPro" id="IPR032812">
    <property type="entry name" value="SbsA_Ig"/>
</dbReference>
<keyword evidence="6" id="KW-1185">Reference proteome</keyword>
<feature type="domain" description="Glucose/Sorbosone dehydrogenase" evidence="3">
    <location>
        <begin position="235"/>
        <end position="613"/>
    </location>
</feature>
<reference evidence="5 6" key="1">
    <citation type="journal article" date="2023" name="Nat. Commun.">
        <title>Origin of minicircular mitochondrial genomes in red algae.</title>
        <authorList>
            <person name="Lee Y."/>
            <person name="Cho C.H."/>
            <person name="Lee Y.M."/>
            <person name="Park S.I."/>
            <person name="Yang J.H."/>
            <person name="West J.A."/>
            <person name="Bhattacharya D."/>
            <person name="Yoon H.S."/>
        </authorList>
    </citation>
    <scope>NUCLEOTIDE SEQUENCE [LARGE SCALE GENOMIC DNA]</scope>
    <source>
        <strain evidence="5 6">CCMP1338</strain>
        <tissue evidence="5">Whole cell</tissue>
    </source>
</reference>
<feature type="domain" description="SbsA Ig-like" evidence="4">
    <location>
        <begin position="622"/>
        <end position="728"/>
    </location>
</feature>
<evidence type="ECO:0008006" key="7">
    <source>
        <dbReference type="Google" id="ProtNLM"/>
    </source>
</evidence>
<comment type="caution">
    <text evidence="5">The sequence shown here is derived from an EMBL/GenBank/DDBJ whole genome shotgun (WGS) entry which is preliminary data.</text>
</comment>
<dbReference type="Pfam" id="PF07995">
    <property type="entry name" value="GSDH"/>
    <property type="match status" value="1"/>
</dbReference>
<evidence type="ECO:0000313" key="6">
    <source>
        <dbReference type="Proteomes" id="UP001157974"/>
    </source>
</evidence>
<evidence type="ECO:0000313" key="5">
    <source>
        <dbReference type="EMBL" id="KAJ8902619.1"/>
    </source>
</evidence>
<dbReference type="PANTHER" id="PTHR19328">
    <property type="entry name" value="HEDGEHOG-INTERACTING PROTEIN"/>
    <property type="match status" value="1"/>
</dbReference>
<feature type="domain" description="SbsA Ig-like" evidence="4">
    <location>
        <begin position="733"/>
        <end position="851"/>
    </location>
</feature>
<evidence type="ECO:0000259" key="4">
    <source>
        <dbReference type="Pfam" id="PF13205"/>
    </source>
</evidence>
<keyword evidence="1 2" id="KW-0732">Signal</keyword>
<feature type="chain" id="PRO_5043552495" description="Glucose/Sorbosone dehydrogenase domain-containing protein" evidence="2">
    <location>
        <begin position="25"/>
        <end position="1362"/>
    </location>
</feature>
<dbReference type="Gene3D" id="2.60.40.1220">
    <property type="match status" value="1"/>
</dbReference>
<evidence type="ECO:0000256" key="1">
    <source>
        <dbReference type="ARBA" id="ARBA00022729"/>
    </source>
</evidence>
<proteinExistence type="predicted"/>
<dbReference type="SUPFAM" id="SSF50952">
    <property type="entry name" value="Soluble quinoprotein glucose dehydrogenase"/>
    <property type="match status" value="1"/>
</dbReference>
<evidence type="ECO:0000259" key="3">
    <source>
        <dbReference type="Pfam" id="PF07995"/>
    </source>
</evidence>
<gene>
    <name evidence="5" type="ORF">NDN08_005939</name>
</gene>
<accession>A0AAV8UKV5</accession>
<dbReference type="Proteomes" id="UP001157974">
    <property type="component" value="Unassembled WGS sequence"/>
</dbReference>
<evidence type="ECO:0000256" key="2">
    <source>
        <dbReference type="SAM" id="SignalP"/>
    </source>
</evidence>
<sequence length="1362" mass="148945">MANFVGQGLLCILCVTYLMQYVVATPAHKLVTLDDSFCAYDGMRVTSCFRAGNETQRDLIRLSGWRTVERNHPCGHAARLKLSQLLKRFTPFVATVQLTGDNDASEGEEVALISPELEIIASAMIQSGLAGYDFPRSAVRSSLLSERKLAQLDASVREEVRANLRTRADGCYVHVSSFDDSDEWTTIKEEYSVSASEGLKRTRIRNTSSRLSFSVIDNLPTGFMVEEVSRSYIYRPVDFLFLPTGHTIIAQNDGRVVRLDEDGRSVSTLFMDLRAIANDYHDHGLMSIAIRQDYEVNPYVYFFIVYDHSLAPEDYQLPRTSRAMRVEIGSGGTQELVDSRETIVGSESGFGCGGAELTDPEADCIAVDNKSHVGGGLGFDFEGNLYIATGDGTIAWIVDEVLRSQQLSTLNGKVLKVSTEDSTLGYGLDSNPYYDGDPTHRQSKVFATGARNPLHVHPSLYSNDRFYMADTQWESMEEVSIGRKGSNFGWPCFEGTLPTGYWDDSDECAGFGTSKVHTEPAAYWYHVNGGNSAAITGERVQIASFPPRYRDVLTYSDQARKILGFMRLDENDNVVEHLNEWWNVGASAVQVRAGPDSAALYYNDVRRQGKLFRVTYEANLSPVQIAELDPAADSAVSSEDLKVVGTFSKSMEPDTVNENSVYLTASASGVLVASTVVFDFGSRSFEIIPDEDLPLGQTFVVHIKGGGEGVLDLDRNVLPSDLTFAFSTLGEADDVPPVVIKVIPDDGSEGEFDPSARVKVRFNEGMDPLSISASSVKVEPAILVDEILVPFEDSLELSFVSYFASTREIRFEAPLAYSGLYLVTVVGGTPGINTDVSGNPLSADHTFSFKTMENPANIAAEILVPELGTEAAVGERVYFRGSAHLIDSGGIIDDGAFNWQVNILHCTYDVPLQCHSHAAFEVVGVSSGSFIAPTHDGRFYYEIYLLVSHSGESLELTRAVETRKVSYTLDSAPQGVDVVLSGHRMTTPATLAVVIGSEVQLFAPEYVQIGNSGYSFQRWTNGGSRVQNFVASNSDETLVAIFEADVEETGVDRVEIMSKSAIIPLSGSIDVGVEYEATQDRDIVMRLYDNFAKVVLETRRFAVHAAATRGTFSFVGRADRFEGREYQLRVDLRLADGAYSSRLDKDLFYARGAVAAVVAFEDPPEFIAESGPIFTTAQYFGGETGAQIAFKLVHQLTGGLIAEARADLSEAEGAVVVGPLDYDGLEPAGELFELVLELWSGGSGSNAVLASTIEEVTVGTFESVRVLSTSSTLPTEGPLNVLVWWSATTSRDVRVILRNLSTKQYVDSVRKVVEAGQGAHVFTFDYSGLRTDFSYQVRADLRPNGAKAVDRVDRDEIDLITA</sequence>
<protein>
    <recommendedName>
        <fullName evidence="7">Glucose/Sorbosone dehydrogenase domain-containing protein</fullName>
    </recommendedName>
</protein>
<dbReference type="InterPro" id="IPR011042">
    <property type="entry name" value="6-blade_b-propeller_TolB-like"/>
</dbReference>
<dbReference type="InterPro" id="IPR014755">
    <property type="entry name" value="Cu-Rt/internalin_Ig-like"/>
</dbReference>
<name>A0AAV8UKV5_9RHOD</name>
<organism evidence="5 6">
    <name type="scientific">Rhodosorus marinus</name>
    <dbReference type="NCBI Taxonomy" id="101924"/>
    <lineage>
        <taxon>Eukaryota</taxon>
        <taxon>Rhodophyta</taxon>
        <taxon>Stylonematophyceae</taxon>
        <taxon>Stylonematales</taxon>
        <taxon>Stylonemataceae</taxon>
        <taxon>Rhodosorus</taxon>
    </lineage>
</organism>